<dbReference type="VEuPathDB" id="CryptoDB:Vbra_18093"/>
<keyword evidence="2" id="KW-1185">Reference proteome</keyword>
<gene>
    <name evidence="1" type="ORF">Vbra_18093</name>
</gene>
<name>A0A0G4GKF0_VITBC</name>
<dbReference type="AlphaFoldDB" id="A0A0G4GKF0"/>
<dbReference type="Proteomes" id="UP000041254">
    <property type="component" value="Unassembled WGS sequence"/>
</dbReference>
<protein>
    <submittedName>
        <fullName evidence="1">Uncharacterized protein</fullName>
    </submittedName>
</protein>
<organism evidence="1 2">
    <name type="scientific">Vitrella brassicaformis (strain CCMP3155)</name>
    <dbReference type="NCBI Taxonomy" id="1169540"/>
    <lineage>
        <taxon>Eukaryota</taxon>
        <taxon>Sar</taxon>
        <taxon>Alveolata</taxon>
        <taxon>Colpodellida</taxon>
        <taxon>Vitrellaceae</taxon>
        <taxon>Vitrella</taxon>
    </lineage>
</organism>
<evidence type="ECO:0000313" key="1">
    <source>
        <dbReference type="EMBL" id="CEM30501.1"/>
    </source>
</evidence>
<reference evidence="1 2" key="1">
    <citation type="submission" date="2014-11" db="EMBL/GenBank/DDBJ databases">
        <authorList>
            <person name="Zhu J."/>
            <person name="Qi W."/>
            <person name="Song R."/>
        </authorList>
    </citation>
    <scope>NUCLEOTIDE SEQUENCE [LARGE SCALE GENOMIC DNA]</scope>
</reference>
<proteinExistence type="predicted"/>
<sequence length="283" mass="31037">MYGFFVCSVRSAATATRSAGATTRARIIRPDVPQTLDEPENTQQYPNSAAHFFHEAYGLEASTDGVYPQFWAVSPRAVPVNIALAGDPQKGVIQPTCVAAFRIDPNVVYQVEVYGFDALFYEPWQNRLPITNARVDDLYILITILKDGGLQNRGSTSNQFLILPQGSFVWSGVYPLFAKQSDGQENLIGRIPYRTIQFAIFSPLSGYFVMELFNVEPALLGGTGLALGAIASGGLERREDALPAGRQRNSVTMWFPGSQSQVHPFDAQCKQIMAKEPPGSVSH</sequence>
<evidence type="ECO:0000313" key="2">
    <source>
        <dbReference type="Proteomes" id="UP000041254"/>
    </source>
</evidence>
<accession>A0A0G4GKF0</accession>
<dbReference type="EMBL" id="CDMY01000698">
    <property type="protein sequence ID" value="CEM30501.1"/>
    <property type="molecule type" value="Genomic_DNA"/>
</dbReference>
<dbReference type="InParanoid" id="A0A0G4GKF0"/>